<evidence type="ECO:0000256" key="1">
    <source>
        <dbReference type="ARBA" id="ARBA00004202"/>
    </source>
</evidence>
<keyword evidence="7" id="KW-1278">Translocase</keyword>
<gene>
    <name evidence="10" type="ORF">GNP93_08555</name>
</gene>
<evidence type="ECO:0000259" key="9">
    <source>
        <dbReference type="PROSITE" id="PS50893"/>
    </source>
</evidence>
<dbReference type="PROSITE" id="PS50893">
    <property type="entry name" value="ABC_TRANSPORTER_2"/>
    <property type="match status" value="2"/>
</dbReference>
<comment type="subcellular location">
    <subcellularLocation>
        <location evidence="1">Cell membrane</location>
        <topology evidence="1">Peripheral membrane protein</topology>
    </subcellularLocation>
</comment>
<protein>
    <submittedName>
        <fullName evidence="10">ATP-binding cassette domain-containing protein</fullName>
    </submittedName>
</protein>
<sequence length="518" mass="56196">MTEYAFEMTGILKRFGPVTASDGVDLSVRRGEIHALLGENGAGKSTIMSILSGVYRADEGEIRIGGKPVHIRGPKDAMKLGIGMVHQHFRLVAAMTGAENIVLGQRGSVWRGKGWMRSKQRELEELARKFGLSVPMDRPVWQLSVGEQQRVEIMKTLYRGADIVILDEPTSVLTPGEAEELFRTLRSMKQEGKTVMITTHKLREVMAVADVMSMMRKGKMIASVAKADTSEQELAQLMVGRSIEAATANHAGPSPIRDQRKALGAILAVERLQVNADHGRQALQGVTLQVGKGEIVGVAGVAGNGQKELAEALTGLRPWQSGTVVYDGRELQTPSVRRLIELGVAHIPENRMKSGLAGSLGVTDNLLFKSYRTPARSRLGFLRKGGNRRWAEELVRKFDVKTPGLDAPVRQLSGGNQQKLVLAREAEQKPKLLVAVHPTQGLDVGAADGVHRMLRELAEGGTGILLISEDLDEVIKLSDRVLVLFNGTIQAEFRAGTLDRGDIGSAMAGLPESRGEAI</sequence>
<keyword evidence="11" id="KW-1185">Reference proteome</keyword>
<comment type="caution">
    <text evidence="10">The sequence shown here is derived from an EMBL/GenBank/DDBJ whole genome shotgun (WGS) entry which is preliminary data.</text>
</comment>
<feature type="domain" description="ABC transporter" evidence="9">
    <location>
        <begin position="267"/>
        <end position="511"/>
    </location>
</feature>
<dbReference type="InterPro" id="IPR003439">
    <property type="entry name" value="ABC_transporter-like_ATP-bd"/>
</dbReference>
<organism evidence="10 11">
    <name type="scientific">Paenibacillus validus</name>
    <dbReference type="NCBI Taxonomy" id="44253"/>
    <lineage>
        <taxon>Bacteria</taxon>
        <taxon>Bacillati</taxon>
        <taxon>Bacillota</taxon>
        <taxon>Bacilli</taxon>
        <taxon>Bacillales</taxon>
        <taxon>Paenibacillaceae</taxon>
        <taxon>Paenibacillus</taxon>
    </lineage>
</organism>
<evidence type="ECO:0000256" key="5">
    <source>
        <dbReference type="ARBA" id="ARBA00022741"/>
    </source>
</evidence>
<dbReference type="EMBL" id="WNZX01000005">
    <property type="protein sequence ID" value="MUG70730.1"/>
    <property type="molecule type" value="Genomic_DNA"/>
</dbReference>
<evidence type="ECO:0000256" key="8">
    <source>
        <dbReference type="ARBA" id="ARBA00023136"/>
    </source>
</evidence>
<dbReference type="CDD" id="cd03215">
    <property type="entry name" value="ABC_Carb_Monos_II"/>
    <property type="match status" value="1"/>
</dbReference>
<dbReference type="SMART" id="SM00382">
    <property type="entry name" value="AAA"/>
    <property type="match status" value="1"/>
</dbReference>
<evidence type="ECO:0000256" key="3">
    <source>
        <dbReference type="ARBA" id="ARBA00022475"/>
    </source>
</evidence>
<keyword evidence="2" id="KW-0813">Transport</keyword>
<dbReference type="Proteomes" id="UP000450917">
    <property type="component" value="Unassembled WGS sequence"/>
</dbReference>
<evidence type="ECO:0000256" key="7">
    <source>
        <dbReference type="ARBA" id="ARBA00022967"/>
    </source>
</evidence>
<dbReference type="GO" id="GO:0005524">
    <property type="term" value="F:ATP binding"/>
    <property type="evidence" value="ECO:0007669"/>
    <property type="project" value="UniProtKB-KW"/>
</dbReference>
<dbReference type="InterPro" id="IPR027417">
    <property type="entry name" value="P-loop_NTPase"/>
</dbReference>
<dbReference type="Gene3D" id="3.40.50.300">
    <property type="entry name" value="P-loop containing nucleotide triphosphate hydrolases"/>
    <property type="match status" value="2"/>
</dbReference>
<dbReference type="PANTHER" id="PTHR43790:SF9">
    <property type="entry name" value="GALACTOFURANOSE TRANSPORTER ATP-BINDING PROTEIN YTFR"/>
    <property type="match status" value="1"/>
</dbReference>
<evidence type="ECO:0000313" key="11">
    <source>
        <dbReference type="Proteomes" id="UP000450917"/>
    </source>
</evidence>
<dbReference type="GO" id="GO:0005886">
    <property type="term" value="C:plasma membrane"/>
    <property type="evidence" value="ECO:0007669"/>
    <property type="project" value="UniProtKB-SubCell"/>
</dbReference>
<dbReference type="GO" id="GO:0016887">
    <property type="term" value="F:ATP hydrolysis activity"/>
    <property type="evidence" value="ECO:0007669"/>
    <property type="project" value="InterPro"/>
</dbReference>
<dbReference type="AlphaFoldDB" id="A0A7X2ZAH1"/>
<accession>A0A7X2ZAH1</accession>
<keyword evidence="4" id="KW-0677">Repeat</keyword>
<keyword evidence="6 10" id="KW-0067">ATP-binding</keyword>
<name>A0A7X2ZAH1_9BACL</name>
<feature type="domain" description="ABC transporter" evidence="9">
    <location>
        <begin position="6"/>
        <end position="242"/>
    </location>
</feature>
<evidence type="ECO:0000256" key="6">
    <source>
        <dbReference type="ARBA" id="ARBA00022840"/>
    </source>
</evidence>
<dbReference type="InterPro" id="IPR017871">
    <property type="entry name" value="ABC_transporter-like_CS"/>
</dbReference>
<evidence type="ECO:0000313" key="10">
    <source>
        <dbReference type="EMBL" id="MUG70730.1"/>
    </source>
</evidence>
<proteinExistence type="predicted"/>
<evidence type="ECO:0000256" key="4">
    <source>
        <dbReference type="ARBA" id="ARBA00022737"/>
    </source>
</evidence>
<keyword evidence="8" id="KW-0472">Membrane</keyword>
<keyword evidence="5" id="KW-0547">Nucleotide-binding</keyword>
<dbReference type="PROSITE" id="PS00211">
    <property type="entry name" value="ABC_TRANSPORTER_1"/>
    <property type="match status" value="1"/>
</dbReference>
<dbReference type="InterPro" id="IPR050107">
    <property type="entry name" value="ABC_carbohydrate_import_ATPase"/>
</dbReference>
<dbReference type="PANTHER" id="PTHR43790">
    <property type="entry name" value="CARBOHYDRATE TRANSPORT ATP-BINDING PROTEIN MG119-RELATED"/>
    <property type="match status" value="1"/>
</dbReference>
<evidence type="ECO:0000256" key="2">
    <source>
        <dbReference type="ARBA" id="ARBA00022448"/>
    </source>
</evidence>
<dbReference type="RefSeq" id="WP_155614455.1">
    <property type="nucleotide sequence ID" value="NZ_WNZX01000005.1"/>
</dbReference>
<dbReference type="SUPFAM" id="SSF52540">
    <property type="entry name" value="P-loop containing nucleoside triphosphate hydrolases"/>
    <property type="match status" value="2"/>
</dbReference>
<dbReference type="CDD" id="cd03216">
    <property type="entry name" value="ABC_Carb_Monos_I"/>
    <property type="match status" value="1"/>
</dbReference>
<reference evidence="10 11" key="1">
    <citation type="submission" date="2019-11" db="EMBL/GenBank/DDBJ databases">
        <title>Draft genome sequences of five Paenibacillus species of dairy origin.</title>
        <authorList>
            <person name="Olajide A.M."/>
            <person name="Chen S."/>
            <person name="Lapointe G."/>
        </authorList>
    </citation>
    <scope>NUCLEOTIDE SEQUENCE [LARGE SCALE GENOMIC DNA]</scope>
    <source>
        <strain evidence="10 11">2CS3</strain>
    </source>
</reference>
<dbReference type="Pfam" id="PF00005">
    <property type="entry name" value="ABC_tran"/>
    <property type="match status" value="2"/>
</dbReference>
<keyword evidence="3" id="KW-1003">Cell membrane</keyword>
<dbReference type="InterPro" id="IPR003593">
    <property type="entry name" value="AAA+_ATPase"/>
</dbReference>
<dbReference type="FunFam" id="3.40.50.300:FF:000127">
    <property type="entry name" value="Ribose import ATP-binding protein RbsA"/>
    <property type="match status" value="1"/>
</dbReference>